<protein>
    <submittedName>
        <fullName evidence="2">Nuclear transport factor 2 family protein</fullName>
    </submittedName>
</protein>
<dbReference type="OrthoDB" id="951068at2"/>
<keyword evidence="3" id="KW-1185">Reference proteome</keyword>
<dbReference type="Pfam" id="PF14534">
    <property type="entry name" value="DUF4440"/>
    <property type="match status" value="1"/>
</dbReference>
<name>A0A5B7SU44_9FLAO</name>
<dbReference type="KEGG" id="asag:FGM00_09015"/>
<evidence type="ECO:0000313" key="2">
    <source>
        <dbReference type="EMBL" id="QCX00244.1"/>
    </source>
</evidence>
<accession>A0A5B7SU44</accession>
<dbReference type="AlphaFoldDB" id="A0A5B7SU44"/>
<reference evidence="2 3" key="1">
    <citation type="submission" date="2019-05" db="EMBL/GenBank/DDBJ databases">
        <title>Genome sequencing of F202Z8.</title>
        <authorList>
            <person name="Kwon Y.M."/>
        </authorList>
    </citation>
    <scope>NUCLEOTIDE SEQUENCE [LARGE SCALE GENOMIC DNA]</scope>
    <source>
        <strain evidence="2 3">F202Z8</strain>
    </source>
</reference>
<dbReference type="RefSeq" id="WP_138852590.1">
    <property type="nucleotide sequence ID" value="NZ_CP040710.1"/>
</dbReference>
<organism evidence="2 3">
    <name type="scientific">Aggregatimonas sangjinii</name>
    <dbReference type="NCBI Taxonomy" id="2583587"/>
    <lineage>
        <taxon>Bacteria</taxon>
        <taxon>Pseudomonadati</taxon>
        <taxon>Bacteroidota</taxon>
        <taxon>Flavobacteriia</taxon>
        <taxon>Flavobacteriales</taxon>
        <taxon>Flavobacteriaceae</taxon>
        <taxon>Aggregatimonas</taxon>
    </lineage>
</organism>
<dbReference type="SUPFAM" id="SSF54427">
    <property type="entry name" value="NTF2-like"/>
    <property type="match status" value="1"/>
</dbReference>
<sequence>MHIIYLFIGLCSMTMIRAQDPITLQKDIDQNVWKPFQLAFENNDGPGLNSLYAEEVLRVTPAGIDTENEFKAANLKRFEENRAKKTSVQLDFWFDSRKTNATTSYEVGFYRILMSNTDGVNTIYGQFHIVLKKIDGVWKIVQDWDTATIGGIPIKATDFERQQPIRFE</sequence>
<gene>
    <name evidence="2" type="ORF">FGM00_09015</name>
</gene>
<dbReference type="Gene3D" id="3.10.450.50">
    <property type="match status" value="1"/>
</dbReference>
<dbReference type="Proteomes" id="UP000310017">
    <property type="component" value="Chromosome"/>
</dbReference>
<proteinExistence type="predicted"/>
<dbReference type="InterPro" id="IPR027843">
    <property type="entry name" value="DUF4440"/>
</dbReference>
<evidence type="ECO:0000259" key="1">
    <source>
        <dbReference type="Pfam" id="PF14534"/>
    </source>
</evidence>
<dbReference type="InterPro" id="IPR032710">
    <property type="entry name" value="NTF2-like_dom_sf"/>
</dbReference>
<evidence type="ECO:0000313" key="3">
    <source>
        <dbReference type="Proteomes" id="UP000310017"/>
    </source>
</evidence>
<feature type="domain" description="DUF4440" evidence="1">
    <location>
        <begin position="36"/>
        <end position="140"/>
    </location>
</feature>
<dbReference type="EMBL" id="CP040710">
    <property type="protein sequence ID" value="QCX00244.1"/>
    <property type="molecule type" value="Genomic_DNA"/>
</dbReference>